<dbReference type="AlphaFoldDB" id="A0A165FEQ3"/>
<evidence type="ECO:0000313" key="2">
    <source>
        <dbReference type="EMBL" id="KZT56639.1"/>
    </source>
</evidence>
<feature type="region of interest" description="Disordered" evidence="1">
    <location>
        <begin position="154"/>
        <end position="229"/>
    </location>
</feature>
<feature type="region of interest" description="Disordered" evidence="1">
    <location>
        <begin position="246"/>
        <end position="277"/>
    </location>
</feature>
<feature type="compositionally biased region" description="Polar residues" evidence="1">
    <location>
        <begin position="11"/>
        <end position="26"/>
    </location>
</feature>
<feature type="region of interest" description="Disordered" evidence="1">
    <location>
        <begin position="352"/>
        <end position="380"/>
    </location>
</feature>
<feature type="compositionally biased region" description="Polar residues" evidence="1">
    <location>
        <begin position="352"/>
        <end position="362"/>
    </location>
</feature>
<keyword evidence="3" id="KW-1185">Reference proteome</keyword>
<evidence type="ECO:0000313" key="3">
    <source>
        <dbReference type="Proteomes" id="UP000076842"/>
    </source>
</evidence>
<feature type="compositionally biased region" description="Basic and acidic residues" evidence="1">
    <location>
        <begin position="30"/>
        <end position="43"/>
    </location>
</feature>
<protein>
    <submittedName>
        <fullName evidence="2">Uncharacterized protein</fullName>
    </submittedName>
</protein>
<reference evidence="2 3" key="1">
    <citation type="journal article" date="2016" name="Mol. Biol. Evol.">
        <title>Comparative Genomics of Early-Diverging Mushroom-Forming Fungi Provides Insights into the Origins of Lignocellulose Decay Capabilities.</title>
        <authorList>
            <person name="Nagy L.G."/>
            <person name="Riley R."/>
            <person name="Tritt A."/>
            <person name="Adam C."/>
            <person name="Daum C."/>
            <person name="Floudas D."/>
            <person name="Sun H."/>
            <person name="Yadav J.S."/>
            <person name="Pangilinan J."/>
            <person name="Larsson K.H."/>
            <person name="Matsuura K."/>
            <person name="Barry K."/>
            <person name="Labutti K."/>
            <person name="Kuo R."/>
            <person name="Ohm R.A."/>
            <person name="Bhattacharya S.S."/>
            <person name="Shirouzu T."/>
            <person name="Yoshinaga Y."/>
            <person name="Martin F.M."/>
            <person name="Grigoriev I.V."/>
            <person name="Hibbett D.S."/>
        </authorList>
    </citation>
    <scope>NUCLEOTIDE SEQUENCE [LARGE SCALE GENOMIC DNA]</scope>
    <source>
        <strain evidence="2 3">HHB12733</strain>
    </source>
</reference>
<accession>A0A165FEQ3</accession>
<name>A0A165FEQ3_9BASI</name>
<feature type="compositionally biased region" description="Polar residues" evidence="1">
    <location>
        <begin position="183"/>
        <end position="203"/>
    </location>
</feature>
<organism evidence="2 3">
    <name type="scientific">Calocera cornea HHB12733</name>
    <dbReference type="NCBI Taxonomy" id="1353952"/>
    <lineage>
        <taxon>Eukaryota</taxon>
        <taxon>Fungi</taxon>
        <taxon>Dikarya</taxon>
        <taxon>Basidiomycota</taxon>
        <taxon>Agaricomycotina</taxon>
        <taxon>Dacrymycetes</taxon>
        <taxon>Dacrymycetales</taxon>
        <taxon>Dacrymycetaceae</taxon>
        <taxon>Calocera</taxon>
    </lineage>
</organism>
<dbReference type="InParanoid" id="A0A165FEQ3"/>
<dbReference type="EMBL" id="KV423974">
    <property type="protein sequence ID" value="KZT56639.1"/>
    <property type="molecule type" value="Genomic_DNA"/>
</dbReference>
<dbReference type="OrthoDB" id="10476798at2759"/>
<dbReference type="Proteomes" id="UP000076842">
    <property type="component" value="Unassembled WGS sequence"/>
</dbReference>
<sequence length="430" mass="47299">MMTRLAHSHEYASSLTGLAGPQQATSRRSHSVDTHSTDEDLQRHYSAIRARLSSDITMADNGHSSDGHEVWMTPADPDMVQVPPMGIPEATFLSPFGTPETPEWMRRVLKGLDPEHPLSRAAQEALDITPAHQDPYEAFLQKAKVPAMGDDAPYSSPIFSRPGPSGSIRMLTDLPSSSLPSPAHSQTPVRSTYTGPNPYTPRSSESRDSYWTPVKGSQGPTPFIHRPTPRYATSDSFIKRMRFGLSCSPEPAKPDREVDTQDSAPSSSFDIEWDPTPPITDELAALLDGDAMSIDTAPRSRISSEGETLLNDGGSDPVEQRWKPVRSTEGGQELYHAAEGLGQEARPFFHSQQQGIPSQLQPFTDPPAFDLPPASYQPPTQDVYASRLLRFAADMDSNEFDHAYAPKLQRSTDVLDEYDELLRYSPPKGG</sequence>
<feature type="region of interest" description="Disordered" evidence="1">
    <location>
        <begin position="297"/>
        <end position="327"/>
    </location>
</feature>
<gene>
    <name evidence="2" type="ORF">CALCODRAFT_555802</name>
</gene>
<evidence type="ECO:0000256" key="1">
    <source>
        <dbReference type="SAM" id="MobiDB-lite"/>
    </source>
</evidence>
<proteinExistence type="predicted"/>
<feature type="region of interest" description="Disordered" evidence="1">
    <location>
        <begin position="1"/>
        <end position="43"/>
    </location>
</feature>